<dbReference type="RefSeq" id="XP_001745198.1">
    <property type="nucleotide sequence ID" value="XM_001745146.1"/>
</dbReference>
<sequence length="235" mass="26354">MSWLQSMSMPNMAWQRKFRCHSIMMLQGAAREDADTGGKIFLPPDALEDLASRNVQYPMMFKLRNDSIGKETHAGVLEFTATPGHVYMPGWMMRNLLLQEDEIITVQNLSMVTCTYAKFQPQSPDFLDISNPKAVLENTLRKFSCLTVNDIIAINYNNKVYEIEVLEVKPENSDQAVSIVECDMQLEFAAPIGYKEPERVRPAASDAATHAATAQVSTAACSRRSSTFMLMLDVS</sequence>
<dbReference type="AlphaFoldDB" id="A9UY07"/>
<dbReference type="Pfam" id="PF03152">
    <property type="entry name" value="UFD1_N1"/>
    <property type="match status" value="1"/>
</dbReference>
<dbReference type="GeneID" id="5890477"/>
<dbReference type="InterPro" id="IPR055418">
    <property type="entry name" value="UFD1_N2"/>
</dbReference>
<dbReference type="PANTHER" id="PTHR12555:SF13">
    <property type="entry name" value="UBIQUITIN RECOGNITION FACTOR IN ER-ASSOCIATED DEGRADATION PROTEIN 1"/>
    <property type="match status" value="1"/>
</dbReference>
<evidence type="ECO:0000259" key="4">
    <source>
        <dbReference type="Pfam" id="PF24842"/>
    </source>
</evidence>
<dbReference type="GO" id="GO:0006511">
    <property type="term" value="P:ubiquitin-dependent protein catabolic process"/>
    <property type="evidence" value="ECO:0007669"/>
    <property type="project" value="InterPro"/>
</dbReference>
<dbReference type="InterPro" id="IPR042299">
    <property type="entry name" value="Ufd1-like_Nn"/>
</dbReference>
<dbReference type="FunFam" id="3.10.330.10:FF:000002">
    <property type="entry name" value="ubiquitin fusion degradation protein 1 homolog"/>
    <property type="match status" value="1"/>
</dbReference>
<dbReference type="EMBL" id="CH991549">
    <property type="protein sequence ID" value="EDQ89776.1"/>
    <property type="molecule type" value="Genomic_DNA"/>
</dbReference>
<protein>
    <submittedName>
        <fullName evidence="5">Uncharacterized protein</fullName>
    </submittedName>
</protein>
<evidence type="ECO:0000313" key="5">
    <source>
        <dbReference type="EMBL" id="EDQ89776.1"/>
    </source>
</evidence>
<name>A9UY07_MONBE</name>
<dbReference type="FunCoup" id="A9UY07">
    <property type="interactions" value="1810"/>
</dbReference>
<dbReference type="KEGG" id="mbr:MONBRDRAFT_18846"/>
<feature type="domain" description="Ubiquitin fusion degradation protein UFD1 N-terminal subdomain 1" evidence="3">
    <location>
        <begin position="15"/>
        <end position="111"/>
    </location>
</feature>
<reference evidence="5 6" key="1">
    <citation type="journal article" date="2008" name="Nature">
        <title>The genome of the choanoflagellate Monosiga brevicollis and the origin of metazoans.</title>
        <authorList>
            <consortium name="JGI Sequencing"/>
            <person name="King N."/>
            <person name="Westbrook M.J."/>
            <person name="Young S.L."/>
            <person name="Kuo A."/>
            <person name="Abedin M."/>
            <person name="Chapman J."/>
            <person name="Fairclough S."/>
            <person name="Hellsten U."/>
            <person name="Isogai Y."/>
            <person name="Letunic I."/>
            <person name="Marr M."/>
            <person name="Pincus D."/>
            <person name="Putnam N."/>
            <person name="Rokas A."/>
            <person name="Wright K.J."/>
            <person name="Zuzow R."/>
            <person name="Dirks W."/>
            <person name="Good M."/>
            <person name="Goodstein D."/>
            <person name="Lemons D."/>
            <person name="Li W."/>
            <person name="Lyons J.B."/>
            <person name="Morris A."/>
            <person name="Nichols S."/>
            <person name="Richter D.J."/>
            <person name="Salamov A."/>
            <person name="Bork P."/>
            <person name="Lim W.A."/>
            <person name="Manning G."/>
            <person name="Miller W.T."/>
            <person name="McGinnis W."/>
            <person name="Shapiro H."/>
            <person name="Tjian R."/>
            <person name="Grigoriev I.V."/>
            <person name="Rokhsar D."/>
        </authorList>
    </citation>
    <scope>NUCLEOTIDE SEQUENCE [LARGE SCALE GENOMIC DNA]</scope>
    <source>
        <strain evidence="6">MX1 / ATCC 50154</strain>
    </source>
</reference>
<dbReference type="STRING" id="81824.A9UY07"/>
<dbReference type="Gene3D" id="2.40.40.50">
    <property type="entry name" value="Ubiquitin fusion degradation protein UFD1, N-terminal domain"/>
    <property type="match status" value="1"/>
</dbReference>
<organism evidence="5 6">
    <name type="scientific">Monosiga brevicollis</name>
    <name type="common">Choanoflagellate</name>
    <dbReference type="NCBI Taxonomy" id="81824"/>
    <lineage>
        <taxon>Eukaryota</taxon>
        <taxon>Choanoflagellata</taxon>
        <taxon>Craspedida</taxon>
        <taxon>Salpingoecidae</taxon>
        <taxon>Monosiga</taxon>
    </lineage>
</organism>
<proteinExistence type="inferred from homology"/>
<dbReference type="eggNOG" id="KOG1816">
    <property type="taxonomic scope" value="Eukaryota"/>
</dbReference>
<evidence type="ECO:0000259" key="3">
    <source>
        <dbReference type="Pfam" id="PF03152"/>
    </source>
</evidence>
<dbReference type="Gene3D" id="3.10.330.10">
    <property type="match status" value="1"/>
</dbReference>
<dbReference type="InParanoid" id="A9UY07"/>
<dbReference type="InterPro" id="IPR004854">
    <property type="entry name" value="Ufd1-like"/>
</dbReference>
<comment type="similarity">
    <text evidence="1">Belongs to the UFD1 family.</text>
</comment>
<dbReference type="OMA" id="LPKANWV"/>
<keyword evidence="2" id="KW-0833">Ubl conjugation pathway</keyword>
<evidence type="ECO:0000256" key="2">
    <source>
        <dbReference type="ARBA" id="ARBA00022786"/>
    </source>
</evidence>
<keyword evidence="6" id="KW-1185">Reference proteome</keyword>
<dbReference type="GO" id="GO:0036503">
    <property type="term" value="P:ERAD pathway"/>
    <property type="evidence" value="ECO:0000318"/>
    <property type="project" value="GO_Central"/>
</dbReference>
<dbReference type="GO" id="GO:0034098">
    <property type="term" value="C:VCP-NPL4-UFD1 AAA ATPase complex"/>
    <property type="evidence" value="ECO:0000318"/>
    <property type="project" value="GO_Central"/>
</dbReference>
<evidence type="ECO:0000256" key="1">
    <source>
        <dbReference type="ARBA" id="ARBA00006043"/>
    </source>
</evidence>
<dbReference type="InterPro" id="IPR055417">
    <property type="entry name" value="UFD1_N1"/>
</dbReference>
<dbReference type="Proteomes" id="UP000001357">
    <property type="component" value="Unassembled WGS sequence"/>
</dbReference>
<evidence type="ECO:0000313" key="6">
    <source>
        <dbReference type="Proteomes" id="UP000001357"/>
    </source>
</evidence>
<gene>
    <name evidence="5" type="ORF">MONBRDRAFT_18846</name>
</gene>
<dbReference type="PANTHER" id="PTHR12555">
    <property type="entry name" value="UBIQUITIN FUSION DEGRADATON PROTEIN 1"/>
    <property type="match status" value="1"/>
</dbReference>
<dbReference type="GO" id="GO:0031593">
    <property type="term" value="F:polyubiquitin modification-dependent protein binding"/>
    <property type="evidence" value="ECO:0000318"/>
    <property type="project" value="GO_Central"/>
</dbReference>
<feature type="domain" description="Ubiquitin fusion degradation protein UFD1 N-terminal subdomain 2" evidence="4">
    <location>
        <begin position="114"/>
        <end position="191"/>
    </location>
</feature>
<dbReference type="Pfam" id="PF24842">
    <property type="entry name" value="UFD1_N2"/>
    <property type="match status" value="1"/>
</dbReference>
<accession>A9UY07</accession>